<keyword evidence="9" id="KW-0012">Acyltransferase</keyword>
<reference evidence="9 10" key="1">
    <citation type="submission" date="2016-10" db="EMBL/GenBank/DDBJ databases">
        <authorList>
            <person name="de Groot N.N."/>
        </authorList>
    </citation>
    <scope>NUCLEOTIDE SEQUENCE [LARGE SCALE GENOMIC DNA]</scope>
    <source>
        <strain evidence="9 10">DSM 1736</strain>
    </source>
</reference>
<dbReference type="Proteomes" id="UP000214880">
    <property type="component" value="Unassembled WGS sequence"/>
</dbReference>
<dbReference type="AlphaFoldDB" id="A0A1G9S618"/>
<feature type="transmembrane region" description="Helical" evidence="7">
    <location>
        <begin position="115"/>
        <end position="138"/>
    </location>
</feature>
<accession>A0A1G9S618</accession>
<keyword evidence="6 7" id="KW-0472">Membrane</keyword>
<name>A0A1G9S618_9FIRM</name>
<dbReference type="PANTHER" id="PTHR40074:SF2">
    <property type="entry name" value="O-ACETYLTRANSFERASE WECH"/>
    <property type="match status" value="1"/>
</dbReference>
<dbReference type="PANTHER" id="PTHR40074">
    <property type="entry name" value="O-ACETYLTRANSFERASE WECH"/>
    <property type="match status" value="1"/>
</dbReference>
<feature type="transmembrane region" description="Helical" evidence="7">
    <location>
        <begin position="159"/>
        <end position="177"/>
    </location>
</feature>
<evidence type="ECO:0000256" key="5">
    <source>
        <dbReference type="ARBA" id="ARBA00022989"/>
    </source>
</evidence>
<comment type="subcellular location">
    <subcellularLocation>
        <location evidence="1">Cell membrane</location>
        <topology evidence="1">Multi-pass membrane protein</topology>
    </subcellularLocation>
</comment>
<dbReference type="InterPro" id="IPR002656">
    <property type="entry name" value="Acyl_transf_3_dom"/>
</dbReference>
<keyword evidence="9" id="KW-0808">Transferase</keyword>
<dbReference type="GO" id="GO:0005886">
    <property type="term" value="C:plasma membrane"/>
    <property type="evidence" value="ECO:0007669"/>
    <property type="project" value="UniProtKB-SubCell"/>
</dbReference>
<evidence type="ECO:0000256" key="4">
    <source>
        <dbReference type="ARBA" id="ARBA00022692"/>
    </source>
</evidence>
<protein>
    <submittedName>
        <fullName evidence="9">Surface polysaccharide O-acyltransferase, integral membrane enzyme</fullName>
    </submittedName>
</protein>
<dbReference type="GO" id="GO:0016413">
    <property type="term" value="F:O-acetyltransferase activity"/>
    <property type="evidence" value="ECO:0007669"/>
    <property type="project" value="TreeGrafter"/>
</dbReference>
<feature type="transmembrane region" description="Helical" evidence="7">
    <location>
        <begin position="305"/>
        <end position="323"/>
    </location>
</feature>
<evidence type="ECO:0000256" key="1">
    <source>
        <dbReference type="ARBA" id="ARBA00004651"/>
    </source>
</evidence>
<evidence type="ECO:0000259" key="8">
    <source>
        <dbReference type="Pfam" id="PF01757"/>
    </source>
</evidence>
<evidence type="ECO:0000313" key="9">
    <source>
        <dbReference type="EMBL" id="SDM30959.1"/>
    </source>
</evidence>
<gene>
    <name evidence="9" type="ORF">SAMN04488502_103222</name>
</gene>
<sequence>MSKQRIQAIEYIRGIAMLGVIGIHTGAYSLANPLVNVHLFACFEILTRFSVPIFFFVSAFGLFHKQDLSGKFDYRQFMSRRLRAVLLPYLVWSLLYMLHYTWISGDAAIWKPQLLLQYIAFGLASYQLYFLVILLWFYSLMPLWRVAVRRISANPLRSLCLLLLLQIAVNYYSSYILTPNFSNYYINVAIKHRLSYWVVHYLFIFILGAVCAVHYRQFLHYLKNNRPAIRWSLLLSVTGMLGYYYFLLYSRGYSPEQAVNTAHQLSPIGVIYTLTATLYLCSEFTFTALPTGLKKFLSALGRHSYPVYLVHPLVMYHLIDGIARSGKLMTAPVTIAFFTLTIAVSMACAVLLEKTGQFIPLISLLLTGSLGKAKIKQPVGKTHSLG</sequence>
<evidence type="ECO:0000256" key="6">
    <source>
        <dbReference type="ARBA" id="ARBA00023136"/>
    </source>
</evidence>
<organism evidence="9 10">
    <name type="scientific">Dendrosporobacter quercicolus</name>
    <dbReference type="NCBI Taxonomy" id="146817"/>
    <lineage>
        <taxon>Bacteria</taxon>
        <taxon>Bacillati</taxon>
        <taxon>Bacillota</taxon>
        <taxon>Negativicutes</taxon>
        <taxon>Selenomonadales</taxon>
        <taxon>Sporomusaceae</taxon>
        <taxon>Dendrosporobacter</taxon>
    </lineage>
</organism>
<proteinExistence type="inferred from homology"/>
<feature type="transmembrane region" description="Helical" evidence="7">
    <location>
        <begin position="197"/>
        <end position="216"/>
    </location>
</feature>
<evidence type="ECO:0000256" key="7">
    <source>
        <dbReference type="SAM" id="Phobius"/>
    </source>
</evidence>
<dbReference type="GO" id="GO:0009246">
    <property type="term" value="P:enterobacterial common antigen biosynthetic process"/>
    <property type="evidence" value="ECO:0007669"/>
    <property type="project" value="TreeGrafter"/>
</dbReference>
<feature type="transmembrane region" description="Helical" evidence="7">
    <location>
        <begin position="12"/>
        <end position="31"/>
    </location>
</feature>
<dbReference type="RefSeq" id="WP_092071895.1">
    <property type="nucleotide sequence ID" value="NZ_FNHB01000003.1"/>
</dbReference>
<feature type="transmembrane region" description="Helical" evidence="7">
    <location>
        <begin position="329"/>
        <end position="352"/>
    </location>
</feature>
<evidence type="ECO:0000256" key="3">
    <source>
        <dbReference type="ARBA" id="ARBA00022475"/>
    </source>
</evidence>
<keyword evidence="10" id="KW-1185">Reference proteome</keyword>
<feature type="transmembrane region" description="Helical" evidence="7">
    <location>
        <begin position="268"/>
        <end position="293"/>
    </location>
</feature>
<evidence type="ECO:0000256" key="2">
    <source>
        <dbReference type="ARBA" id="ARBA00007400"/>
    </source>
</evidence>
<dbReference type="Pfam" id="PF01757">
    <property type="entry name" value="Acyl_transf_3"/>
    <property type="match status" value="1"/>
</dbReference>
<keyword evidence="5 7" id="KW-1133">Transmembrane helix</keyword>
<feature type="domain" description="Acyltransferase 3" evidence="8">
    <location>
        <begin position="7"/>
        <end position="349"/>
    </location>
</feature>
<evidence type="ECO:0000313" key="10">
    <source>
        <dbReference type="Proteomes" id="UP000214880"/>
    </source>
</evidence>
<dbReference type="STRING" id="146817.SAMN04488502_103222"/>
<keyword evidence="3" id="KW-1003">Cell membrane</keyword>
<feature type="transmembrane region" description="Helical" evidence="7">
    <location>
        <begin position="228"/>
        <end position="248"/>
    </location>
</feature>
<dbReference type="EMBL" id="FNHB01000003">
    <property type="protein sequence ID" value="SDM30959.1"/>
    <property type="molecule type" value="Genomic_DNA"/>
</dbReference>
<comment type="similarity">
    <text evidence="2">Belongs to the acyltransferase 3 family.</text>
</comment>
<feature type="transmembrane region" description="Helical" evidence="7">
    <location>
        <begin position="84"/>
        <end position="103"/>
    </location>
</feature>
<keyword evidence="4 7" id="KW-0812">Transmembrane</keyword>
<dbReference type="OrthoDB" id="1661854at2"/>
<feature type="transmembrane region" description="Helical" evidence="7">
    <location>
        <begin position="37"/>
        <end position="63"/>
    </location>
</feature>